<dbReference type="AlphaFoldDB" id="A0A2N9EGN9"/>
<dbReference type="PANTHER" id="PTHR31286:SF178">
    <property type="entry name" value="DUF4283 DOMAIN-CONTAINING PROTEIN"/>
    <property type="match status" value="1"/>
</dbReference>
<evidence type="ECO:0000256" key="2">
    <source>
        <dbReference type="SAM" id="MobiDB-lite"/>
    </source>
</evidence>
<protein>
    <recommendedName>
        <fullName evidence="3">CCHC-type domain-containing protein</fullName>
    </recommendedName>
</protein>
<sequence length="167" mass="19212">MTKENAKRISAHVGNLLKIDINENGTITVGKYLRMRVEIEAYAPLNCGFLMDQSPHPDAWFELKYERLFDFCFHCGRLGHLKTDCSFDPPSELALSYGSSSSQPQGPALRGQSGLSGQVSPHSNYVRRSFAFARSREILRVLRPRFHRRGHLVHRYYQKVSCLRYSY</sequence>
<feature type="region of interest" description="Disordered" evidence="2">
    <location>
        <begin position="96"/>
        <end position="120"/>
    </location>
</feature>
<name>A0A2N9EGN9_FAGSY</name>
<dbReference type="PANTHER" id="PTHR31286">
    <property type="entry name" value="GLYCINE-RICH CELL WALL STRUCTURAL PROTEIN 1.8-LIKE"/>
    <property type="match status" value="1"/>
</dbReference>
<keyword evidence="1" id="KW-0862">Zinc</keyword>
<dbReference type="GO" id="GO:0008270">
    <property type="term" value="F:zinc ion binding"/>
    <property type="evidence" value="ECO:0007669"/>
    <property type="project" value="UniProtKB-KW"/>
</dbReference>
<evidence type="ECO:0000313" key="4">
    <source>
        <dbReference type="EMBL" id="SPC73840.1"/>
    </source>
</evidence>
<dbReference type="InterPro" id="IPR025836">
    <property type="entry name" value="Zn_knuckle_CX2CX4HX4C"/>
</dbReference>
<dbReference type="InterPro" id="IPR036875">
    <property type="entry name" value="Znf_CCHC_sf"/>
</dbReference>
<dbReference type="PROSITE" id="PS50158">
    <property type="entry name" value="ZF_CCHC"/>
    <property type="match status" value="1"/>
</dbReference>
<accession>A0A2N9EGN9</accession>
<gene>
    <name evidence="4" type="ORF">FSB_LOCUS1722</name>
</gene>
<proteinExistence type="predicted"/>
<dbReference type="InterPro" id="IPR040256">
    <property type="entry name" value="At4g02000-like"/>
</dbReference>
<evidence type="ECO:0000259" key="3">
    <source>
        <dbReference type="PROSITE" id="PS50158"/>
    </source>
</evidence>
<dbReference type="InterPro" id="IPR001878">
    <property type="entry name" value="Znf_CCHC"/>
</dbReference>
<keyword evidence="1" id="KW-0479">Metal-binding</keyword>
<dbReference type="SUPFAM" id="SSF57756">
    <property type="entry name" value="Retrovirus zinc finger-like domains"/>
    <property type="match status" value="1"/>
</dbReference>
<dbReference type="EMBL" id="OIVN01000079">
    <property type="protein sequence ID" value="SPC73840.1"/>
    <property type="molecule type" value="Genomic_DNA"/>
</dbReference>
<organism evidence="4">
    <name type="scientific">Fagus sylvatica</name>
    <name type="common">Beechnut</name>
    <dbReference type="NCBI Taxonomy" id="28930"/>
    <lineage>
        <taxon>Eukaryota</taxon>
        <taxon>Viridiplantae</taxon>
        <taxon>Streptophyta</taxon>
        <taxon>Embryophyta</taxon>
        <taxon>Tracheophyta</taxon>
        <taxon>Spermatophyta</taxon>
        <taxon>Magnoliopsida</taxon>
        <taxon>eudicotyledons</taxon>
        <taxon>Gunneridae</taxon>
        <taxon>Pentapetalae</taxon>
        <taxon>rosids</taxon>
        <taxon>fabids</taxon>
        <taxon>Fagales</taxon>
        <taxon>Fagaceae</taxon>
        <taxon>Fagus</taxon>
    </lineage>
</organism>
<feature type="compositionally biased region" description="Low complexity" evidence="2">
    <location>
        <begin position="96"/>
        <end position="108"/>
    </location>
</feature>
<evidence type="ECO:0000256" key="1">
    <source>
        <dbReference type="PROSITE-ProRule" id="PRU00047"/>
    </source>
</evidence>
<feature type="domain" description="CCHC-type" evidence="3">
    <location>
        <begin position="72"/>
        <end position="85"/>
    </location>
</feature>
<keyword evidence="1" id="KW-0863">Zinc-finger</keyword>
<reference evidence="4" key="1">
    <citation type="submission" date="2018-02" db="EMBL/GenBank/DDBJ databases">
        <authorList>
            <person name="Cohen D.B."/>
            <person name="Kent A.D."/>
        </authorList>
    </citation>
    <scope>NUCLEOTIDE SEQUENCE</scope>
</reference>
<dbReference type="Pfam" id="PF14392">
    <property type="entry name" value="zf-CCHC_4"/>
    <property type="match status" value="1"/>
</dbReference>
<dbReference type="GO" id="GO:0003676">
    <property type="term" value="F:nucleic acid binding"/>
    <property type="evidence" value="ECO:0007669"/>
    <property type="project" value="InterPro"/>
</dbReference>